<keyword evidence="3" id="KW-1185">Reference proteome</keyword>
<evidence type="ECO:0008006" key="4">
    <source>
        <dbReference type="Google" id="ProtNLM"/>
    </source>
</evidence>
<feature type="transmembrane region" description="Helical" evidence="1">
    <location>
        <begin position="34"/>
        <end position="53"/>
    </location>
</feature>
<feature type="transmembrane region" description="Helical" evidence="1">
    <location>
        <begin position="106"/>
        <end position="123"/>
    </location>
</feature>
<keyword evidence="1" id="KW-0472">Membrane</keyword>
<sequence>MKKMKSLFALTVIITASIFVTSFAISKLNGDSLSNALFLCGIIVLLVGIFSSMRGRAFGNKFVPNESENAVLDPVEAEREQQEIRAQGTIKYVTENRTLNFSVRPFAMIISGVIGLVAAYLLSVL</sequence>
<accession>A0A1A5YJU1</accession>
<keyword evidence="1" id="KW-1133">Transmembrane helix</keyword>
<dbReference type="OrthoDB" id="2622652at2"/>
<organism evidence="2 3">
    <name type="scientific">Paenibacillus oryzae</name>
    <dbReference type="NCBI Taxonomy" id="1844972"/>
    <lineage>
        <taxon>Bacteria</taxon>
        <taxon>Bacillati</taxon>
        <taxon>Bacillota</taxon>
        <taxon>Bacilli</taxon>
        <taxon>Bacillales</taxon>
        <taxon>Paenibacillaceae</taxon>
        <taxon>Paenibacillus</taxon>
    </lineage>
</organism>
<reference evidence="2 3" key="1">
    <citation type="submission" date="2016-05" db="EMBL/GenBank/DDBJ databases">
        <title>Paenibacillus oryzae. sp. nov., isolated from the rice root.</title>
        <authorList>
            <person name="Zhang J."/>
            <person name="Zhang X."/>
        </authorList>
    </citation>
    <scope>NUCLEOTIDE SEQUENCE [LARGE SCALE GENOMIC DNA]</scope>
    <source>
        <strain evidence="2 3">1DrF-4</strain>
    </source>
</reference>
<dbReference type="AlphaFoldDB" id="A0A1A5YJU1"/>
<evidence type="ECO:0000256" key="1">
    <source>
        <dbReference type="SAM" id="Phobius"/>
    </source>
</evidence>
<name>A0A1A5YJU1_9BACL</name>
<dbReference type="STRING" id="1844972.A7K91_18000"/>
<evidence type="ECO:0000313" key="2">
    <source>
        <dbReference type="EMBL" id="OBR65869.1"/>
    </source>
</evidence>
<comment type="caution">
    <text evidence="2">The sequence shown here is derived from an EMBL/GenBank/DDBJ whole genome shotgun (WGS) entry which is preliminary data.</text>
</comment>
<dbReference type="Proteomes" id="UP000092024">
    <property type="component" value="Unassembled WGS sequence"/>
</dbReference>
<evidence type="ECO:0000313" key="3">
    <source>
        <dbReference type="Proteomes" id="UP000092024"/>
    </source>
</evidence>
<dbReference type="EMBL" id="LYPA01000051">
    <property type="protein sequence ID" value="OBR65869.1"/>
    <property type="molecule type" value="Genomic_DNA"/>
</dbReference>
<proteinExistence type="predicted"/>
<dbReference type="RefSeq" id="WP_068682474.1">
    <property type="nucleotide sequence ID" value="NZ_LYPA01000051.1"/>
</dbReference>
<keyword evidence="1" id="KW-0812">Transmembrane</keyword>
<protein>
    <recommendedName>
        <fullName evidence="4">DUF3899 domain-containing protein</fullName>
    </recommendedName>
</protein>
<gene>
    <name evidence="2" type="ORF">A7K91_18000</name>
</gene>